<dbReference type="Proteomes" id="UP000827092">
    <property type="component" value="Unassembled WGS sequence"/>
</dbReference>
<keyword evidence="2" id="KW-1185">Reference proteome</keyword>
<sequence>MTRHCNCLFRAGEARTPFGRRTFEVSEEVADNKFGGVLQQDRLTAIKTRGGALGPFILFGLAVQLGKDGDPRVSAGVKSIPSFLKK</sequence>
<protein>
    <submittedName>
        <fullName evidence="1">Uncharacterized protein</fullName>
    </submittedName>
</protein>
<dbReference type="AlphaFoldDB" id="A0AAV6V2X0"/>
<comment type="caution">
    <text evidence="1">The sequence shown here is derived from an EMBL/GenBank/DDBJ whole genome shotgun (WGS) entry which is preliminary data.</text>
</comment>
<proteinExistence type="predicted"/>
<dbReference type="EMBL" id="JAFNEN010000168">
    <property type="protein sequence ID" value="KAG8191025.1"/>
    <property type="molecule type" value="Genomic_DNA"/>
</dbReference>
<name>A0AAV6V2X0_9ARAC</name>
<gene>
    <name evidence="1" type="ORF">JTE90_029468</name>
</gene>
<accession>A0AAV6V2X0</accession>
<evidence type="ECO:0000313" key="1">
    <source>
        <dbReference type="EMBL" id="KAG8191025.1"/>
    </source>
</evidence>
<evidence type="ECO:0000313" key="2">
    <source>
        <dbReference type="Proteomes" id="UP000827092"/>
    </source>
</evidence>
<organism evidence="1 2">
    <name type="scientific">Oedothorax gibbosus</name>
    <dbReference type="NCBI Taxonomy" id="931172"/>
    <lineage>
        <taxon>Eukaryota</taxon>
        <taxon>Metazoa</taxon>
        <taxon>Ecdysozoa</taxon>
        <taxon>Arthropoda</taxon>
        <taxon>Chelicerata</taxon>
        <taxon>Arachnida</taxon>
        <taxon>Araneae</taxon>
        <taxon>Araneomorphae</taxon>
        <taxon>Entelegynae</taxon>
        <taxon>Araneoidea</taxon>
        <taxon>Linyphiidae</taxon>
        <taxon>Erigoninae</taxon>
        <taxon>Oedothorax</taxon>
    </lineage>
</organism>
<reference evidence="1 2" key="1">
    <citation type="journal article" date="2022" name="Nat. Ecol. Evol.">
        <title>A masculinizing supergene underlies an exaggerated male reproductive morph in a spider.</title>
        <authorList>
            <person name="Hendrickx F."/>
            <person name="De Corte Z."/>
            <person name="Sonet G."/>
            <person name="Van Belleghem S.M."/>
            <person name="Kostlbacher S."/>
            <person name="Vangestel C."/>
        </authorList>
    </citation>
    <scope>NUCLEOTIDE SEQUENCE [LARGE SCALE GENOMIC DNA]</scope>
    <source>
        <strain evidence="1">W744_W776</strain>
    </source>
</reference>